<feature type="compositionally biased region" description="Pro residues" evidence="1">
    <location>
        <begin position="1"/>
        <end position="14"/>
    </location>
</feature>
<accession>A0AAX2TLT7</accession>
<reference evidence="2 3" key="1">
    <citation type="submission" date="2019-04" db="EMBL/GenBank/DDBJ databases">
        <title>The CDC panel for molecular diagnostics of ciprofloxacin resistance and its use for research and clinical development.</title>
        <authorList>
            <person name="Liu H."/>
            <person name="Tang K."/>
            <person name="Pham C."/>
            <person name="Schmerer M."/>
        </authorList>
    </citation>
    <scope>NUCLEOTIDE SEQUENCE [LARGE SCALE GENOMIC DNA]</scope>
    <source>
        <strain evidence="2 3">LRRBGS_0742</strain>
    </source>
</reference>
<gene>
    <name evidence="2" type="ORF">E8M63_13355</name>
</gene>
<evidence type="ECO:0000313" key="2">
    <source>
        <dbReference type="EMBL" id="TJX01904.1"/>
    </source>
</evidence>
<evidence type="ECO:0000256" key="1">
    <source>
        <dbReference type="SAM" id="MobiDB-lite"/>
    </source>
</evidence>
<organism evidence="2 3">
    <name type="scientific">Neisseria gonorrhoeae</name>
    <dbReference type="NCBI Taxonomy" id="485"/>
    <lineage>
        <taxon>Bacteria</taxon>
        <taxon>Pseudomonadati</taxon>
        <taxon>Pseudomonadota</taxon>
        <taxon>Betaproteobacteria</taxon>
        <taxon>Neisseriales</taxon>
        <taxon>Neisseriaceae</taxon>
        <taxon>Neisseria</taxon>
    </lineage>
</organism>
<dbReference type="AlphaFoldDB" id="A0AAX2TLT7"/>
<feature type="non-terminal residue" evidence="2">
    <location>
        <position position="1"/>
    </location>
</feature>
<dbReference type="Pfam" id="PF07813">
    <property type="entry name" value="LTXXQ"/>
    <property type="match status" value="1"/>
</dbReference>
<sequence>SPMGMPPGPSPSLPTPEGAQPNTASSESQPKVNAQPATSDEELSREMAALHDAVGITTAQEPAWLDLLDAAARALQRPSGPAEAATKDPVTLLKVHELQSSKHVASMRAVGLALARLNASLSDQQRQRLVEGLRPILAAIPP</sequence>
<feature type="region of interest" description="Disordered" evidence="1">
    <location>
        <begin position="1"/>
        <end position="49"/>
    </location>
</feature>
<dbReference type="EMBL" id="SUQX01000143">
    <property type="protein sequence ID" value="TJX01904.1"/>
    <property type="molecule type" value="Genomic_DNA"/>
</dbReference>
<dbReference type="GO" id="GO:0042597">
    <property type="term" value="C:periplasmic space"/>
    <property type="evidence" value="ECO:0007669"/>
    <property type="project" value="InterPro"/>
</dbReference>
<feature type="compositionally biased region" description="Polar residues" evidence="1">
    <location>
        <begin position="20"/>
        <end position="38"/>
    </location>
</feature>
<dbReference type="Proteomes" id="UP000307092">
    <property type="component" value="Unassembled WGS sequence"/>
</dbReference>
<name>A0AAX2TLT7_NEIGO</name>
<dbReference type="InterPro" id="IPR012899">
    <property type="entry name" value="LTXXQ"/>
</dbReference>
<comment type="caution">
    <text evidence="2">The sequence shown here is derived from an EMBL/GenBank/DDBJ whole genome shotgun (WGS) entry which is preliminary data.</text>
</comment>
<evidence type="ECO:0000313" key="3">
    <source>
        <dbReference type="Proteomes" id="UP000307092"/>
    </source>
</evidence>
<dbReference type="RefSeq" id="WP_222597991.1">
    <property type="nucleotide sequence ID" value="NZ_SUQX01000143.1"/>
</dbReference>
<evidence type="ECO:0008006" key="4">
    <source>
        <dbReference type="Google" id="ProtNLM"/>
    </source>
</evidence>
<protein>
    <recommendedName>
        <fullName evidence="4">Hpt domain-containing protein</fullName>
    </recommendedName>
</protein>
<proteinExistence type="predicted"/>